<dbReference type="InterPro" id="IPR006860">
    <property type="entry name" value="FecR"/>
</dbReference>
<evidence type="ECO:0000259" key="2">
    <source>
        <dbReference type="Pfam" id="PF16344"/>
    </source>
</evidence>
<dbReference type="RefSeq" id="WP_120519270.1">
    <property type="nucleotide sequence ID" value="NZ_QXZY01000017.1"/>
</dbReference>
<dbReference type="Pfam" id="PF16344">
    <property type="entry name" value="FecR_C"/>
    <property type="match status" value="1"/>
</dbReference>
<sequence length="352" mass="39435">MSNRFWELLGLYWRNEISKEEMAELEQLLLEHPEAWLKSGQLNQLSFTKKPVMDEAAAESLADNVLERIAAMDADAALPAPPPKRRPAGKLWIAACCLLLVAGGIYFSGILSPAELKVVTTDAGMKTRIRLSDGTMMWLNAGSTVKYPQKFGKTAREVYLSGEAYFDVTQDANRPFIIHTDKMNIRVLGTSFNVRSYKDEKFSETALISGAVEVTVQEAGAVRRVLLKPREKLVVREPADVKTKGGKDKTAGEPQNVIEQTKISVVPSPDSSLVIETAWLSNQLIFQNETMESISRRMERWYGTTIIIEKPELSTLRFSGRADNLPLEKLLSVLREIQPFEYTVQGDTVIIR</sequence>
<dbReference type="FunFam" id="2.60.120.1440:FF:000001">
    <property type="entry name" value="Putative anti-sigma factor"/>
    <property type="match status" value="1"/>
</dbReference>
<protein>
    <submittedName>
        <fullName evidence="3">FecR family protein</fullName>
    </submittedName>
</protein>
<dbReference type="Gene3D" id="2.60.120.1440">
    <property type="match status" value="1"/>
</dbReference>
<dbReference type="EMBL" id="RMBX01000018">
    <property type="protein sequence ID" value="RPD38097.1"/>
    <property type="molecule type" value="Genomic_DNA"/>
</dbReference>
<dbReference type="Pfam" id="PF04773">
    <property type="entry name" value="FecR"/>
    <property type="match status" value="1"/>
</dbReference>
<evidence type="ECO:0000259" key="1">
    <source>
        <dbReference type="Pfam" id="PF04773"/>
    </source>
</evidence>
<feature type="domain" description="Protein FecR C-terminal" evidence="2">
    <location>
        <begin position="284"/>
        <end position="351"/>
    </location>
</feature>
<evidence type="ECO:0000313" key="4">
    <source>
        <dbReference type="Proteomes" id="UP000279089"/>
    </source>
</evidence>
<reference evidence="4" key="1">
    <citation type="submission" date="2018-11" db="EMBL/GenBank/DDBJ databases">
        <title>Chitinophaga lutea sp.nov., isolate from arsenic contaminated soil.</title>
        <authorList>
            <person name="Zong Y."/>
        </authorList>
    </citation>
    <scope>NUCLEOTIDE SEQUENCE [LARGE SCALE GENOMIC DNA]</scope>
    <source>
        <strain evidence="4">YLT18</strain>
    </source>
</reference>
<dbReference type="Proteomes" id="UP000279089">
    <property type="component" value="Unassembled WGS sequence"/>
</dbReference>
<organism evidence="3 4">
    <name type="scientific">Chitinophaga barathri</name>
    <dbReference type="NCBI Taxonomy" id="1647451"/>
    <lineage>
        <taxon>Bacteria</taxon>
        <taxon>Pseudomonadati</taxon>
        <taxon>Bacteroidota</taxon>
        <taxon>Chitinophagia</taxon>
        <taxon>Chitinophagales</taxon>
        <taxon>Chitinophagaceae</taxon>
        <taxon>Chitinophaga</taxon>
    </lineage>
</organism>
<dbReference type="GO" id="GO:0016989">
    <property type="term" value="F:sigma factor antagonist activity"/>
    <property type="evidence" value="ECO:0007669"/>
    <property type="project" value="TreeGrafter"/>
</dbReference>
<dbReference type="PANTHER" id="PTHR30273">
    <property type="entry name" value="PERIPLASMIC SIGNAL SENSOR AND SIGMA FACTOR ACTIVATOR FECR-RELATED"/>
    <property type="match status" value="1"/>
</dbReference>
<gene>
    <name evidence="3" type="ORF">EG028_26645</name>
</gene>
<dbReference type="PIRSF" id="PIRSF018266">
    <property type="entry name" value="FecR"/>
    <property type="match status" value="1"/>
</dbReference>
<keyword evidence="4" id="KW-1185">Reference proteome</keyword>
<dbReference type="Gene3D" id="3.55.50.30">
    <property type="match status" value="1"/>
</dbReference>
<feature type="domain" description="FecR protein" evidence="1">
    <location>
        <begin position="118"/>
        <end position="213"/>
    </location>
</feature>
<dbReference type="InterPro" id="IPR012373">
    <property type="entry name" value="Ferrdict_sens_TM"/>
</dbReference>
<accession>A0A3N4M9S7</accession>
<dbReference type="PANTHER" id="PTHR30273:SF2">
    <property type="entry name" value="PROTEIN FECR"/>
    <property type="match status" value="1"/>
</dbReference>
<evidence type="ECO:0000313" key="3">
    <source>
        <dbReference type="EMBL" id="RPD38097.1"/>
    </source>
</evidence>
<name>A0A3N4M9S7_9BACT</name>
<proteinExistence type="predicted"/>
<comment type="caution">
    <text evidence="3">The sequence shown here is derived from an EMBL/GenBank/DDBJ whole genome shotgun (WGS) entry which is preliminary data.</text>
</comment>
<dbReference type="AlphaFoldDB" id="A0A3N4M9S7"/>
<dbReference type="OrthoDB" id="1099916at2"/>
<dbReference type="InterPro" id="IPR032508">
    <property type="entry name" value="FecR_C"/>
</dbReference>